<feature type="compositionally biased region" description="Low complexity" evidence="6">
    <location>
        <begin position="794"/>
        <end position="814"/>
    </location>
</feature>
<keyword evidence="2" id="KW-0547">Nucleotide-binding</keyword>
<comment type="catalytic activity">
    <reaction evidence="4">
        <text>Couples ATP hydrolysis with the unwinding of duplex DNA by translocating in the 3'-5' direction.</text>
        <dbReference type="EC" id="5.6.2.4"/>
    </reaction>
</comment>
<feature type="domain" description="Helicase ATP-binding" evidence="7">
    <location>
        <begin position="1031"/>
        <end position="1190"/>
    </location>
</feature>
<dbReference type="InterPro" id="IPR014001">
    <property type="entry name" value="Helicase_ATP-bd"/>
</dbReference>
<dbReference type="EC" id="5.6.2.4" evidence="5"/>
<feature type="compositionally biased region" description="Acidic residues" evidence="6">
    <location>
        <begin position="904"/>
        <end position="913"/>
    </location>
</feature>
<sequence>MDPFTHLPVFQLVVCKECKHACLSQHVPRHLRTIHQQLTHRRRQEIAALVQQIPDILAAAADLDRLYRPTEAIPAIPSLGEPCSTGIACREDGCVFVCTHRATILRHYRTKHSWRNPWVKGGDVRHQAQSHSQPWRTNVRCQRLFKGGSGSFWFEVLAPLSSASSASSASSTSVVSYDKDNRPVLPQADMPVPSEDLLFLKQYNSQAALFRARTAKTIAEGSSYEPNPWLERTGWVAHLRGLDHQKLQSAVSLEPGDGWYRADHRTMLEEVWASLSRIIQAAHRTATSEVAGISTLFELRRRDHVHKARVPFSSRLEPQTKARYLNVWKRIVGYLFRTQTWYEDDCGAYELSPPQEEAYNDLEEFLEETLQAYEPPLAKATLGVIDHKCLRLFISLLDHELPNSPYESVVLSALAVMGLRAVGDAVSWRRPHEYTGILSAAINISRLLALQQSYEECRQVLDAGTPEEREIAPGLFDSVRSKVLRYLTVTSATTKPSPIDWIFEVRAYGMAISKTTSLVADVQWNGEQVRFGKTGFTITQLVDLVQSLTLELHRTMRQLLLVDGGEENGGAGGGKARGRKRKRQGAGEEAVEVVRNPAPIPIPIPTPDLSALEDDAGNASMDYTFLTDSRNKGLLDGQSGWVLSRILNDPELRTEWLHGTDLRPQAVNRYGKLVEQFRTKLLLLMHLTGGQPARSTEILSIRYCNTSYGGPRNVFLWKGLVCFATSYHKGYRSKQRLKIVHRYLPDEVGVELVRYLWLVLPFWQNTLAIVDRGEGGSGSGSKSGSGSGSGSGSKSGSDDGLSSSSGASTSTATSSSSAERSAYLFSRRIVRSRDEVRQGGPEELWTGDKMGRLFGDASVRLMGAKINVHDYRHIVIAIGRKYLHGIFKDSYDSRDPAAGRDGNNDDDDDSDDDGLAAVMAHQAAHSVLTDGITYGRTSQQFGLGTALQQEQFWQASVRWHRFLAFKSSQPGSSMAQRQQLSHGALPYETVRQSLRVLRLQHLGRVNLEASLQQMLRKDSASFRGQQEAVLQAVVRGRTPILQIAGTGEGKSLSFLLPAYCAYDGVTVVVVPLLALQGDLKRRCDELQIDSHIWSRSRAKTSKIVFVTPESTAAEDFHSFVTGLIVRQQLDRIVVDECHMVLGASFRFRREFLKLGRTVISFGVQLVFLTATLAVRDEECFRRLTGIDTLHSHIFRGRTTRPNIKYSVVLVDRREEVAGTVVRLVGEIIQDQPQARVMIYCCRTSEVDTLAEELGCHSYHAQIDDGNAGRKEKRMEQWVSSGGVMVATNALGVGLDIADVRYVFHLGPPRYLRDFVQESGRAGRDGLESESVLVTLRSQAAGKEKAGELRHEDIAFVREELDEADIADYIQAKAGCRRIYLDGVMDGRTDRLGCEEGEAQCDLCRQREQMPRHGVVGTSGGYPRNDQDMWSLRRGRVDANHQQEDGLSYGEAEQRLLSMDRAARWQQAFVRRESEEEWQQVEELRKLLDRMAGCCTVCYAYGEIERHGLGTGLACPRVRDGDEFAEQSIKTAGEIQPLIRRTRLEEYAGCYSCYLPTAWCDGWEAEAGDEGSRRRTKGGSCQHPLLILQLIVYLYSGPKGIEEMDDIVRGEMRRLGIREDDIIGFWRKRIKIGGLDMNGLCRTVMLGIGKVKGYF</sequence>
<dbReference type="InterPro" id="IPR027417">
    <property type="entry name" value="P-loop_NTPase"/>
</dbReference>
<dbReference type="InterPro" id="IPR001650">
    <property type="entry name" value="Helicase_C-like"/>
</dbReference>
<dbReference type="PROSITE" id="PS00028">
    <property type="entry name" value="ZINC_FINGER_C2H2_1"/>
    <property type="match status" value="1"/>
</dbReference>
<protein>
    <recommendedName>
        <fullName evidence="5">DNA 3'-5' helicase</fullName>
        <ecNumber evidence="5">5.6.2.4</ecNumber>
    </recommendedName>
</protein>
<dbReference type="InterPro" id="IPR013087">
    <property type="entry name" value="Znf_C2H2_type"/>
</dbReference>
<proteinExistence type="inferred from homology"/>
<dbReference type="GO" id="GO:0000724">
    <property type="term" value="P:double-strand break repair via homologous recombination"/>
    <property type="evidence" value="ECO:0007669"/>
    <property type="project" value="TreeGrafter"/>
</dbReference>
<evidence type="ECO:0000256" key="2">
    <source>
        <dbReference type="ARBA" id="ARBA00022741"/>
    </source>
</evidence>
<dbReference type="SMART" id="SM00487">
    <property type="entry name" value="DEXDc"/>
    <property type="match status" value="1"/>
</dbReference>
<feature type="region of interest" description="Disordered" evidence="6">
    <location>
        <begin position="894"/>
        <end position="913"/>
    </location>
</feature>
<dbReference type="Pfam" id="PF12013">
    <property type="entry name" value="OrsD"/>
    <property type="match status" value="1"/>
</dbReference>
<gene>
    <name evidence="9" type="ORF">TGAMA5MH_09003</name>
</gene>
<dbReference type="InterPro" id="IPR022698">
    <property type="entry name" value="OrsD"/>
</dbReference>
<evidence type="ECO:0000259" key="7">
    <source>
        <dbReference type="PROSITE" id="PS51192"/>
    </source>
</evidence>
<evidence type="ECO:0000256" key="5">
    <source>
        <dbReference type="ARBA" id="ARBA00034808"/>
    </source>
</evidence>
<evidence type="ECO:0000313" key="10">
    <source>
        <dbReference type="Proteomes" id="UP000236546"/>
    </source>
</evidence>
<dbReference type="GO" id="GO:0009378">
    <property type="term" value="F:four-way junction helicase activity"/>
    <property type="evidence" value="ECO:0007669"/>
    <property type="project" value="TreeGrafter"/>
</dbReference>
<feature type="region of interest" description="Disordered" evidence="6">
    <location>
        <begin position="564"/>
        <end position="590"/>
    </location>
</feature>
<reference evidence="9 10" key="1">
    <citation type="submission" date="2017-02" db="EMBL/GenBank/DDBJ databases">
        <title>Genomes of Trichoderma spp. with biocontrol activity.</title>
        <authorList>
            <person name="Gardiner D."/>
            <person name="Kazan K."/>
            <person name="Vos C."/>
            <person name="Harvey P."/>
        </authorList>
    </citation>
    <scope>NUCLEOTIDE SEQUENCE [LARGE SCALE GENOMIC DNA]</scope>
    <source>
        <strain evidence="9 10">A5MH</strain>
    </source>
</reference>
<evidence type="ECO:0000313" key="9">
    <source>
        <dbReference type="EMBL" id="PNP39151.1"/>
    </source>
</evidence>
<dbReference type="Pfam" id="PF00270">
    <property type="entry name" value="DEAD"/>
    <property type="match status" value="1"/>
</dbReference>
<dbReference type="PROSITE" id="PS51194">
    <property type="entry name" value="HELICASE_CTER"/>
    <property type="match status" value="1"/>
</dbReference>
<evidence type="ECO:0000256" key="6">
    <source>
        <dbReference type="SAM" id="MobiDB-lite"/>
    </source>
</evidence>
<dbReference type="PANTHER" id="PTHR13710">
    <property type="entry name" value="DNA HELICASE RECQ FAMILY MEMBER"/>
    <property type="match status" value="1"/>
</dbReference>
<dbReference type="SMART" id="SM00490">
    <property type="entry name" value="HELICc"/>
    <property type="match status" value="1"/>
</dbReference>
<dbReference type="GO" id="GO:0003676">
    <property type="term" value="F:nucleic acid binding"/>
    <property type="evidence" value="ECO:0007669"/>
    <property type="project" value="InterPro"/>
</dbReference>
<dbReference type="GO" id="GO:0005524">
    <property type="term" value="F:ATP binding"/>
    <property type="evidence" value="ECO:0007669"/>
    <property type="project" value="UniProtKB-KW"/>
</dbReference>
<evidence type="ECO:0000256" key="1">
    <source>
        <dbReference type="ARBA" id="ARBA00005446"/>
    </source>
</evidence>
<comment type="similarity">
    <text evidence="1">Belongs to the helicase family. RecQ subfamily.</text>
</comment>
<name>A0A2K0T0V1_9HYPO</name>
<accession>A0A2K0T0V1</accession>
<keyword evidence="3" id="KW-0067">ATP-binding</keyword>
<dbReference type="PROSITE" id="PS51192">
    <property type="entry name" value="HELICASE_ATP_BIND_1"/>
    <property type="match status" value="1"/>
</dbReference>
<dbReference type="GO" id="GO:0005737">
    <property type="term" value="C:cytoplasm"/>
    <property type="evidence" value="ECO:0007669"/>
    <property type="project" value="TreeGrafter"/>
</dbReference>
<feature type="domain" description="Helicase C-terminal" evidence="8">
    <location>
        <begin position="1219"/>
        <end position="1373"/>
    </location>
</feature>
<feature type="region of interest" description="Disordered" evidence="6">
    <location>
        <begin position="774"/>
        <end position="814"/>
    </location>
</feature>
<dbReference type="Pfam" id="PF00271">
    <property type="entry name" value="Helicase_C"/>
    <property type="match status" value="1"/>
</dbReference>
<evidence type="ECO:0000256" key="3">
    <source>
        <dbReference type="ARBA" id="ARBA00022840"/>
    </source>
</evidence>
<evidence type="ECO:0000259" key="8">
    <source>
        <dbReference type="PROSITE" id="PS51194"/>
    </source>
</evidence>
<dbReference type="InterPro" id="IPR011545">
    <property type="entry name" value="DEAD/DEAH_box_helicase_dom"/>
</dbReference>
<evidence type="ECO:0000256" key="4">
    <source>
        <dbReference type="ARBA" id="ARBA00034617"/>
    </source>
</evidence>
<dbReference type="GO" id="GO:0005694">
    <property type="term" value="C:chromosome"/>
    <property type="evidence" value="ECO:0007669"/>
    <property type="project" value="TreeGrafter"/>
</dbReference>
<dbReference type="EMBL" id="MTYH01000093">
    <property type="protein sequence ID" value="PNP39151.1"/>
    <property type="molecule type" value="Genomic_DNA"/>
</dbReference>
<organism evidence="9 10">
    <name type="scientific">Trichoderma gamsii</name>
    <dbReference type="NCBI Taxonomy" id="398673"/>
    <lineage>
        <taxon>Eukaryota</taxon>
        <taxon>Fungi</taxon>
        <taxon>Dikarya</taxon>
        <taxon>Ascomycota</taxon>
        <taxon>Pezizomycotina</taxon>
        <taxon>Sordariomycetes</taxon>
        <taxon>Hypocreomycetidae</taxon>
        <taxon>Hypocreales</taxon>
        <taxon>Hypocreaceae</taxon>
        <taxon>Trichoderma</taxon>
    </lineage>
</organism>
<comment type="caution">
    <text evidence="9">The sequence shown here is derived from an EMBL/GenBank/DDBJ whole genome shotgun (WGS) entry which is preliminary data.</text>
</comment>
<dbReference type="PANTHER" id="PTHR13710:SF154">
    <property type="entry name" value="RECQ HELICASE, PUTATIVE (AFU_ORTHOLOGUE AFUA_6G14720)-RELATED"/>
    <property type="match status" value="1"/>
</dbReference>
<dbReference type="GO" id="GO:0043138">
    <property type="term" value="F:3'-5' DNA helicase activity"/>
    <property type="evidence" value="ECO:0007669"/>
    <property type="project" value="UniProtKB-EC"/>
</dbReference>
<dbReference type="OrthoDB" id="5148578at2759"/>
<dbReference type="Proteomes" id="UP000236546">
    <property type="component" value="Unassembled WGS sequence"/>
</dbReference>
<feature type="compositionally biased region" description="Gly residues" evidence="6">
    <location>
        <begin position="775"/>
        <end position="793"/>
    </location>
</feature>
<dbReference type="SUPFAM" id="SSF52540">
    <property type="entry name" value="P-loop containing nucleoside triphosphate hydrolases"/>
    <property type="match status" value="1"/>
</dbReference>
<dbReference type="Gene3D" id="3.40.50.300">
    <property type="entry name" value="P-loop containing nucleotide triphosphate hydrolases"/>
    <property type="match status" value="2"/>
</dbReference>